<dbReference type="PANTHER" id="PTHR11482:SF4">
    <property type="entry name" value="ANTIZYME INHIBITOR 2"/>
    <property type="match status" value="1"/>
</dbReference>
<evidence type="ECO:0000256" key="4">
    <source>
        <dbReference type="ARBA" id="ARBA00023115"/>
    </source>
</evidence>
<evidence type="ECO:0000259" key="8">
    <source>
        <dbReference type="Pfam" id="PF02784"/>
    </source>
</evidence>
<dbReference type="InterPro" id="IPR009006">
    <property type="entry name" value="Ala_racemase/Decarboxylase_C"/>
</dbReference>
<evidence type="ECO:0000256" key="7">
    <source>
        <dbReference type="SAM" id="MobiDB-lite"/>
    </source>
</evidence>
<dbReference type="Gene3D" id="3.20.20.10">
    <property type="entry name" value="Alanine racemase"/>
    <property type="match status" value="1"/>
</dbReference>
<dbReference type="PROSITE" id="PS00878">
    <property type="entry name" value="ODR_DC_2_1"/>
    <property type="match status" value="1"/>
</dbReference>
<dbReference type="FunFam" id="3.20.20.10:FF:000005">
    <property type="entry name" value="Ornithine decarboxylase"/>
    <property type="match status" value="1"/>
</dbReference>
<dbReference type="InterPro" id="IPR029066">
    <property type="entry name" value="PLP-binding_barrel"/>
</dbReference>
<dbReference type="SUPFAM" id="SSF50621">
    <property type="entry name" value="Alanine racemase C-terminal domain-like"/>
    <property type="match status" value="1"/>
</dbReference>
<gene>
    <name evidence="9" type="ORF">N311_06659</name>
</gene>
<keyword evidence="10" id="KW-1185">Reference proteome</keyword>
<dbReference type="EMBL" id="KL372408">
    <property type="protein sequence ID" value="KFP81424.1"/>
    <property type="molecule type" value="Genomic_DNA"/>
</dbReference>
<dbReference type="InterPro" id="IPR000183">
    <property type="entry name" value="Orn/DAP/Arg_de-COase"/>
</dbReference>
<dbReference type="GO" id="GO:0005737">
    <property type="term" value="C:cytoplasm"/>
    <property type="evidence" value="ECO:0007669"/>
    <property type="project" value="TreeGrafter"/>
</dbReference>
<dbReference type="PRINTS" id="PR01182">
    <property type="entry name" value="ORNDCRBXLASE"/>
</dbReference>
<dbReference type="PANTHER" id="PTHR11482">
    <property type="entry name" value="ARGININE/DIAMINOPIMELATE/ORNITHINE DECARBOXYLASE"/>
    <property type="match status" value="1"/>
</dbReference>
<evidence type="ECO:0000256" key="1">
    <source>
        <dbReference type="ARBA" id="ARBA00001933"/>
    </source>
</evidence>
<proteinExistence type="inferred from homology"/>
<accession>A0A091MXR5</accession>
<comment type="function">
    <text evidence="6">Catalyzes the first and rate-limiting step of polyamine biosynthesis that converts ornithine into putrescine, which is the precursor for the polyamines, spermidine and spermine. Polyamines are essential for cell proliferation and are implicated in cellular processes, ranging from DNA replication to apoptosis.</text>
</comment>
<evidence type="ECO:0000256" key="6">
    <source>
        <dbReference type="ARBA" id="ARBA00037173"/>
    </source>
</evidence>
<dbReference type="PRINTS" id="PR01179">
    <property type="entry name" value="ODADCRBXLASE"/>
</dbReference>
<dbReference type="GO" id="GO:0016831">
    <property type="term" value="F:carboxy-lyase activity"/>
    <property type="evidence" value="ECO:0007669"/>
    <property type="project" value="UniProtKB-ARBA"/>
</dbReference>
<evidence type="ECO:0000313" key="9">
    <source>
        <dbReference type="EMBL" id="KFP81424.1"/>
    </source>
</evidence>
<evidence type="ECO:0000256" key="5">
    <source>
        <dbReference type="ARBA" id="ARBA00023239"/>
    </source>
</evidence>
<dbReference type="SUPFAM" id="SSF51419">
    <property type="entry name" value="PLP-binding barrel"/>
    <property type="match status" value="1"/>
</dbReference>
<evidence type="ECO:0000256" key="3">
    <source>
        <dbReference type="ARBA" id="ARBA00022898"/>
    </source>
</evidence>
<evidence type="ECO:0000256" key="2">
    <source>
        <dbReference type="ARBA" id="ARBA00008872"/>
    </source>
</evidence>
<name>A0A091MXR5_APAVI</name>
<keyword evidence="4" id="KW-0620">Polyamine biosynthesis</keyword>
<dbReference type="AlphaFoldDB" id="A0A091MXR5"/>
<feature type="domain" description="Orn/DAP/Arg decarboxylase 2 N-terminal" evidence="8">
    <location>
        <begin position="44"/>
        <end position="278"/>
    </location>
</feature>
<evidence type="ECO:0000313" key="10">
    <source>
        <dbReference type="Proteomes" id="UP000054244"/>
    </source>
</evidence>
<protein>
    <submittedName>
        <fullName evidence="9">Arginine decarboxylase</fullName>
    </submittedName>
</protein>
<keyword evidence="3" id="KW-0663">Pyridoxal phosphate</keyword>
<dbReference type="Pfam" id="PF02784">
    <property type="entry name" value="Orn_Arg_deC_N"/>
    <property type="match status" value="1"/>
</dbReference>
<sequence length="414" mass="44254">MNGYLNESNFMMVEEGFTTRDLLENLLVELCQASDQQAFFVADLGDIVKKHLRFLKALPRVKPYFPVKCNCSEGVIRLLAELEAGFACTNKAEIARVQSIGVPGDKIFYSSPCKQVAHIKYAASHGVRLLNFDNEVELSKVARSHPGAGLLLGVTADSIPSAHPSATFGTTLKSCRLLLEAAKEQAVEVVGVSFHLGSHGLEPQAFAQSVAAAQLAFEMGTELGYQMHLLDIGGGVPGTEDTRARFEEIAAAINSALDLYFPDGCGVEIIATPGRYYVTSAFTFAASITAREEVPAEQPGSDARRPLCITSAMASTVPSAASCSTAPAPDLGCTSCFISPLQRPSPEHPSHSSSLRGPPGREEDRIADGLELPELQVGEWLIFEDMGAYTIAASSSLGGCPQPHITYAMSRVAW</sequence>
<feature type="region of interest" description="Disordered" evidence="7">
    <location>
        <begin position="342"/>
        <end position="364"/>
    </location>
</feature>
<comment type="cofactor">
    <cofactor evidence="1">
        <name>pyridoxal 5'-phosphate</name>
        <dbReference type="ChEBI" id="CHEBI:597326"/>
    </cofactor>
</comment>
<keyword evidence="5" id="KW-0456">Lyase</keyword>
<dbReference type="Proteomes" id="UP000054244">
    <property type="component" value="Unassembled WGS sequence"/>
</dbReference>
<dbReference type="InterPro" id="IPR002433">
    <property type="entry name" value="Orn_de-COase"/>
</dbReference>
<dbReference type="InterPro" id="IPR022657">
    <property type="entry name" value="De-COase2_CS"/>
</dbReference>
<comment type="similarity">
    <text evidence="2">Belongs to the Orn/Lys/Arg decarboxylase class-II family.</text>
</comment>
<dbReference type="PROSITE" id="PS00879">
    <property type="entry name" value="ODR_DC_2_2"/>
    <property type="match status" value="1"/>
</dbReference>
<dbReference type="InterPro" id="IPR022644">
    <property type="entry name" value="De-COase2_N"/>
</dbReference>
<dbReference type="InterPro" id="IPR022653">
    <property type="entry name" value="De-COase2_pyr-phos_BS"/>
</dbReference>
<dbReference type="CDD" id="cd00622">
    <property type="entry name" value="PLPDE_III_ODC"/>
    <property type="match status" value="1"/>
</dbReference>
<dbReference type="Gene3D" id="2.40.37.10">
    <property type="entry name" value="Lyase, Ornithine Decarboxylase, Chain A, domain 1"/>
    <property type="match status" value="1"/>
</dbReference>
<reference evidence="9 10" key="1">
    <citation type="submission" date="2014-04" db="EMBL/GenBank/DDBJ databases">
        <title>Genome evolution of avian class.</title>
        <authorList>
            <person name="Zhang G."/>
            <person name="Li C."/>
        </authorList>
    </citation>
    <scope>NUCLEOTIDE SEQUENCE [LARGE SCALE GENOMIC DNA]</scope>
    <source>
        <strain evidence="9">BGI_N311</strain>
    </source>
</reference>
<organism evidence="9 10">
    <name type="scientific">Apaloderma vittatum</name>
    <name type="common">Bar-tailed trogon</name>
    <dbReference type="NCBI Taxonomy" id="57397"/>
    <lineage>
        <taxon>Eukaryota</taxon>
        <taxon>Metazoa</taxon>
        <taxon>Chordata</taxon>
        <taxon>Craniata</taxon>
        <taxon>Vertebrata</taxon>
        <taxon>Euteleostomi</taxon>
        <taxon>Archelosauria</taxon>
        <taxon>Archosauria</taxon>
        <taxon>Dinosauria</taxon>
        <taxon>Saurischia</taxon>
        <taxon>Theropoda</taxon>
        <taxon>Coelurosauria</taxon>
        <taxon>Aves</taxon>
        <taxon>Neognathae</taxon>
        <taxon>Neoaves</taxon>
        <taxon>Telluraves</taxon>
        <taxon>Coraciimorphae</taxon>
        <taxon>Trogoniformes</taxon>
        <taxon>Trogonidae</taxon>
        <taxon>Apaloderma</taxon>
    </lineage>
</organism>
<dbReference type="GO" id="GO:0033387">
    <property type="term" value="P:putrescine biosynthetic process from arginine, via ornithine"/>
    <property type="evidence" value="ECO:0007669"/>
    <property type="project" value="TreeGrafter"/>
</dbReference>